<evidence type="ECO:0000256" key="8">
    <source>
        <dbReference type="ARBA" id="ARBA00023145"/>
    </source>
</evidence>
<dbReference type="InterPro" id="IPR036852">
    <property type="entry name" value="Peptidase_S8/S53_dom_sf"/>
</dbReference>
<evidence type="ECO:0000256" key="10">
    <source>
        <dbReference type="RuleBase" id="RU003355"/>
    </source>
</evidence>
<evidence type="ECO:0000256" key="5">
    <source>
        <dbReference type="ARBA" id="ARBA00022729"/>
    </source>
</evidence>
<feature type="domain" description="SLH" evidence="12">
    <location>
        <begin position="713"/>
        <end position="778"/>
    </location>
</feature>
<evidence type="ECO:0000313" key="14">
    <source>
        <dbReference type="Proteomes" id="UP000000637"/>
    </source>
</evidence>
<dbReference type="InterPro" id="IPR050131">
    <property type="entry name" value="Peptidase_S8_subtilisin-like"/>
</dbReference>
<dbReference type="Gene3D" id="2.60.40.2700">
    <property type="match status" value="2"/>
</dbReference>
<dbReference type="GO" id="GO:0004252">
    <property type="term" value="F:serine-type endopeptidase activity"/>
    <property type="evidence" value="ECO:0007669"/>
    <property type="project" value="UniProtKB-UniRule"/>
</dbReference>
<dbReference type="PANTHER" id="PTHR43806:SF11">
    <property type="entry name" value="CEREVISIN-RELATED"/>
    <property type="match status" value="1"/>
</dbReference>
<dbReference type="SUPFAM" id="SSF52743">
    <property type="entry name" value="Subtilisin-like"/>
    <property type="match status" value="1"/>
</dbReference>
<dbReference type="GO" id="GO:0005576">
    <property type="term" value="C:extracellular region"/>
    <property type="evidence" value="ECO:0007669"/>
    <property type="project" value="UniProtKB-SubCell"/>
</dbReference>
<dbReference type="AlphaFoldDB" id="A1R9J4"/>
<feature type="active site" description="Charge relay system" evidence="9">
    <location>
        <position position="214"/>
    </location>
</feature>
<evidence type="ECO:0000256" key="11">
    <source>
        <dbReference type="SAM" id="MobiDB-lite"/>
    </source>
</evidence>
<dbReference type="PRINTS" id="PR00723">
    <property type="entry name" value="SUBTILISIN"/>
</dbReference>
<evidence type="ECO:0000256" key="9">
    <source>
        <dbReference type="PROSITE-ProRule" id="PRU01240"/>
    </source>
</evidence>
<dbReference type="STRING" id="290340.AAur_3209"/>
<organism evidence="13 14">
    <name type="scientific">Paenarthrobacter aurescens (strain TC1)</name>
    <dbReference type="NCBI Taxonomy" id="290340"/>
    <lineage>
        <taxon>Bacteria</taxon>
        <taxon>Bacillati</taxon>
        <taxon>Actinomycetota</taxon>
        <taxon>Actinomycetes</taxon>
        <taxon>Micrococcales</taxon>
        <taxon>Micrococcaceae</taxon>
        <taxon>Paenarthrobacter</taxon>
    </lineage>
</organism>
<dbReference type="InterPro" id="IPR015500">
    <property type="entry name" value="Peptidase_S8_subtilisin-rel"/>
</dbReference>
<feature type="domain" description="SLH" evidence="12">
    <location>
        <begin position="779"/>
        <end position="846"/>
    </location>
</feature>
<keyword evidence="5" id="KW-0732">Signal</keyword>
<dbReference type="PROSITE" id="PS51272">
    <property type="entry name" value="SLH"/>
    <property type="match status" value="2"/>
</dbReference>
<evidence type="ECO:0000256" key="3">
    <source>
        <dbReference type="ARBA" id="ARBA00022525"/>
    </source>
</evidence>
<proteinExistence type="inferred from homology"/>
<dbReference type="Proteomes" id="UP000000637">
    <property type="component" value="Chromosome"/>
</dbReference>
<dbReference type="Pfam" id="PF00082">
    <property type="entry name" value="Peptidase_S8"/>
    <property type="match status" value="1"/>
</dbReference>
<keyword evidence="6 9" id="KW-0378">Hydrolase</keyword>
<accession>A1R9J4</accession>
<evidence type="ECO:0000256" key="2">
    <source>
        <dbReference type="ARBA" id="ARBA00011073"/>
    </source>
</evidence>
<dbReference type="EMBL" id="CP000474">
    <property type="protein sequence ID" value="ABM07564.1"/>
    <property type="molecule type" value="Genomic_DNA"/>
</dbReference>
<dbReference type="InterPro" id="IPR023828">
    <property type="entry name" value="Peptidase_S8_Ser-AS"/>
</dbReference>
<dbReference type="PROSITE" id="PS00138">
    <property type="entry name" value="SUBTILASE_SER"/>
    <property type="match status" value="1"/>
</dbReference>
<sequence length="902" mass="94450">MPAIPAVADDAQLRGAAPLAMSAGSEPIPTDQFIVKFKERAGIQSLDRQSALGRASNALGVAVTALRTTATGQEVLKTSRRLDADESAELVAALASDPNVEYAEPDAIMRPFAVAPDDKFYNLQWPHIPQTGGMNVLKAWDVSQGEGSVVAVIDSGIISHSDLNANILPGYDMLSFPAMAKDGDGRDPNPRDEGDANSYGQCGAGTPAAGDSWHGTHTAGIISAVAGNGIGVAGVAPKAKVVPIRALGVCGGYSSDVADAVIWAAGGAVPGVPANANPARAINISLGGRGQCTSLYQDAFDFARSKGVSVVISAGNERINASEVQPANCKSVLVVGASTRNGSKAWYSNFGVNVDVVAPGGDMFGQALNGVVSTQHSNDYFFKQGTSMSAPHVAAVAAMMYSKLPALTPDEVEQKLKATARPVSDCPGGCGGGLVDAGAALANVAADAAPMVPGTPTISGEAAVGGTLTMSPGTWGPAGYVVTEQRWNRNDVATNFTGTQYVLGPEDLGTTITVTVTGKKAKQPNVSVTSAPTQPVAIGKLTVDEPVIEGTPYVGGVLTADTGAWAPAPVELAVEWLRDGAPIQGATGQTHTATESDLGKAITLRVSGSKPGYQPQSLVSKPTGLVVAADKAVTPEPVVFTDAPYTEDDTYVIPDVVGINYVVDGGTVASGNHPATGRVTVTAVAKDGYVLLPGATAWTERFSAKGPDFVPPTESPFKDVLTTQQFYREMAWLADKRISTGWVEADKTLTYRPLTPINRDAMAAFLYRLSGSPAYTPPANSPFKDVLTTQQFYKEMAWLADQKISSGWTESDGSRTYRPLTPINRDAMAAFLYRLSGSPQIDNMDLMPFKDVVPGQQFSYEMAWMSEMEISSGWIDTDGSRVYKPITPINRDAMAAFLYRMP</sequence>
<dbReference type="InterPro" id="IPR034176">
    <property type="entry name" value="Peptidases_S8_13"/>
</dbReference>
<dbReference type="InterPro" id="IPR000209">
    <property type="entry name" value="Peptidase_S8/S53_dom"/>
</dbReference>
<comment type="similarity">
    <text evidence="2 9 10">Belongs to the peptidase S8 family.</text>
</comment>
<keyword evidence="3" id="KW-0964">Secreted</keyword>
<keyword evidence="14" id="KW-1185">Reference proteome</keyword>
<dbReference type="HOGENOM" id="CLU_335457_0_0_11"/>
<dbReference type="FunFam" id="3.40.50.200:FF:000022">
    <property type="entry name" value="Extracellular protease"/>
    <property type="match status" value="1"/>
</dbReference>
<evidence type="ECO:0000256" key="7">
    <source>
        <dbReference type="ARBA" id="ARBA00022825"/>
    </source>
</evidence>
<dbReference type="InterPro" id="IPR001119">
    <property type="entry name" value="SLH_dom"/>
</dbReference>
<gene>
    <name evidence="13" type="ordered locus">AAur_3209</name>
</gene>
<dbReference type="PANTHER" id="PTHR43806">
    <property type="entry name" value="PEPTIDASE S8"/>
    <property type="match status" value="1"/>
</dbReference>
<protein>
    <submittedName>
        <fullName evidence="13">Serine protease, subtilase family</fullName>
    </submittedName>
</protein>
<name>A1R9J4_PAEAT</name>
<evidence type="ECO:0000313" key="13">
    <source>
        <dbReference type="EMBL" id="ABM07564.1"/>
    </source>
</evidence>
<dbReference type="CDD" id="cd07496">
    <property type="entry name" value="Peptidases_S8_13"/>
    <property type="match status" value="1"/>
</dbReference>
<evidence type="ECO:0000256" key="6">
    <source>
        <dbReference type="ARBA" id="ARBA00022801"/>
    </source>
</evidence>
<feature type="active site" description="Charge relay system" evidence="9">
    <location>
        <position position="387"/>
    </location>
</feature>
<dbReference type="eggNOG" id="COG1404">
    <property type="taxonomic scope" value="Bacteria"/>
</dbReference>
<evidence type="ECO:0000256" key="1">
    <source>
        <dbReference type="ARBA" id="ARBA00004613"/>
    </source>
</evidence>
<keyword evidence="8" id="KW-0865">Zymogen</keyword>
<evidence type="ECO:0000259" key="12">
    <source>
        <dbReference type="PROSITE" id="PS51272"/>
    </source>
</evidence>
<feature type="region of interest" description="Disordered" evidence="11">
    <location>
        <begin position="179"/>
        <end position="210"/>
    </location>
</feature>
<dbReference type="PROSITE" id="PS00136">
    <property type="entry name" value="SUBTILASE_ASP"/>
    <property type="match status" value="1"/>
</dbReference>
<feature type="compositionally biased region" description="Basic and acidic residues" evidence="11">
    <location>
        <begin position="181"/>
        <end position="194"/>
    </location>
</feature>
<dbReference type="KEGG" id="aau:AAur_3209"/>
<dbReference type="PROSITE" id="PS51892">
    <property type="entry name" value="SUBTILASE"/>
    <property type="match status" value="1"/>
</dbReference>
<reference evidence="13 14" key="1">
    <citation type="journal article" date="2006" name="PLoS Genet.">
        <title>Secrets of soil survival revealed by the genome sequence of Arthrobacter aurescens TC1.</title>
        <authorList>
            <person name="Mongodin E.F."/>
            <person name="Shapir N."/>
            <person name="Daugherty S.C."/>
            <person name="DeBoy R.T."/>
            <person name="Emerson J.B."/>
            <person name="Shvartzbeyn A."/>
            <person name="Radune D."/>
            <person name="Vamathevan J."/>
            <person name="Riggs F."/>
            <person name="Grinberg V."/>
            <person name="Khouri H."/>
            <person name="Wackett L.P."/>
            <person name="Nelson K.E."/>
            <person name="Sadowsky M.J."/>
        </authorList>
    </citation>
    <scope>NUCLEOTIDE SEQUENCE [LARGE SCALE GENOMIC DNA]</scope>
    <source>
        <strain evidence="13 14">TC1</strain>
    </source>
</reference>
<comment type="subcellular location">
    <subcellularLocation>
        <location evidence="1">Secreted</location>
    </subcellularLocation>
</comment>
<dbReference type="Gene3D" id="3.40.50.200">
    <property type="entry name" value="Peptidase S8/S53 domain"/>
    <property type="match status" value="1"/>
</dbReference>
<keyword evidence="7 9" id="KW-0720">Serine protease</keyword>
<dbReference type="InterPro" id="IPR023827">
    <property type="entry name" value="Peptidase_S8_Asp-AS"/>
</dbReference>
<evidence type="ECO:0000256" key="4">
    <source>
        <dbReference type="ARBA" id="ARBA00022670"/>
    </source>
</evidence>
<feature type="active site" description="Charge relay system" evidence="9">
    <location>
        <position position="154"/>
    </location>
</feature>
<dbReference type="RefSeq" id="WP_011775834.1">
    <property type="nucleotide sequence ID" value="NC_008711.1"/>
</dbReference>
<keyword evidence="4 9" id="KW-0645">Protease</keyword>
<dbReference type="GO" id="GO:0006508">
    <property type="term" value="P:proteolysis"/>
    <property type="evidence" value="ECO:0007669"/>
    <property type="project" value="UniProtKB-KW"/>
</dbReference>